<dbReference type="InterPro" id="IPR006638">
    <property type="entry name" value="Elp3/MiaA/NifB-like_rSAM"/>
</dbReference>
<keyword evidence="6" id="KW-0408">Iron</keyword>
<dbReference type="RefSeq" id="WP_029387838.1">
    <property type="nucleotide sequence ID" value="NZ_AZSD01000597.1"/>
</dbReference>
<gene>
    <name evidence="10" type="primary">sle_23270</name>
</gene>
<keyword evidence="5" id="KW-0479">Metal-binding</keyword>
<evidence type="ECO:0000256" key="5">
    <source>
        <dbReference type="ARBA" id="ARBA00022723"/>
    </source>
</evidence>
<dbReference type="InterPro" id="IPR051198">
    <property type="entry name" value="BchE-like"/>
</dbReference>
<evidence type="ECO:0000256" key="3">
    <source>
        <dbReference type="ARBA" id="ARBA00022679"/>
    </source>
</evidence>
<keyword evidence="7" id="KW-0411">Iron-sulfur</keyword>
<feature type="domain" description="Radical SAM core" evidence="9">
    <location>
        <begin position="232"/>
        <end position="479"/>
    </location>
</feature>
<keyword evidence="3 10" id="KW-0808">Transferase</keyword>
<dbReference type="SFLD" id="SFLDG01123">
    <property type="entry name" value="methyltransferase_(Class_B)"/>
    <property type="match status" value="1"/>
</dbReference>
<evidence type="ECO:0000259" key="9">
    <source>
        <dbReference type="PROSITE" id="PS51918"/>
    </source>
</evidence>
<dbReference type="PANTHER" id="PTHR43409">
    <property type="entry name" value="ANAEROBIC MAGNESIUM-PROTOPORPHYRIN IX MONOMETHYL ESTER CYCLASE-RELATED"/>
    <property type="match status" value="1"/>
</dbReference>
<dbReference type="AlphaFoldDB" id="A0A0F7VT92"/>
<dbReference type="GO" id="GO:0046872">
    <property type="term" value="F:metal ion binding"/>
    <property type="evidence" value="ECO:0007669"/>
    <property type="project" value="UniProtKB-KW"/>
</dbReference>
<feature type="domain" description="B12-binding" evidence="8">
    <location>
        <begin position="24"/>
        <end position="159"/>
    </location>
</feature>
<dbReference type="Pfam" id="PF04055">
    <property type="entry name" value="Radical_SAM"/>
    <property type="match status" value="1"/>
</dbReference>
<comment type="cofactor">
    <cofactor evidence="1">
        <name>[4Fe-4S] cluster</name>
        <dbReference type="ChEBI" id="CHEBI:49883"/>
    </cofactor>
</comment>
<keyword evidence="2 10" id="KW-0489">Methyltransferase</keyword>
<dbReference type="InterPro" id="IPR034466">
    <property type="entry name" value="Methyltransferase_Class_B"/>
</dbReference>
<evidence type="ECO:0000256" key="4">
    <source>
        <dbReference type="ARBA" id="ARBA00022691"/>
    </source>
</evidence>
<dbReference type="GO" id="GO:0051539">
    <property type="term" value="F:4 iron, 4 sulfur cluster binding"/>
    <property type="evidence" value="ECO:0007669"/>
    <property type="project" value="UniProtKB-KW"/>
</dbReference>
<dbReference type="KEGG" id="sle:sle_23270"/>
<dbReference type="GO" id="GO:0008168">
    <property type="term" value="F:methyltransferase activity"/>
    <property type="evidence" value="ECO:0007669"/>
    <property type="project" value="UniProtKB-KW"/>
</dbReference>
<dbReference type="PROSITE" id="PS51332">
    <property type="entry name" value="B12_BINDING"/>
    <property type="match status" value="1"/>
</dbReference>
<dbReference type="SFLD" id="SFLDS00029">
    <property type="entry name" value="Radical_SAM"/>
    <property type="match status" value="1"/>
</dbReference>
<accession>A0A0F7VT92</accession>
<dbReference type="GO" id="GO:0031419">
    <property type="term" value="F:cobalamin binding"/>
    <property type="evidence" value="ECO:0007669"/>
    <property type="project" value="InterPro"/>
</dbReference>
<dbReference type="SFLD" id="SFLDG01082">
    <property type="entry name" value="B12-binding_domain_containing"/>
    <property type="match status" value="1"/>
</dbReference>
<evidence type="ECO:0000313" key="11">
    <source>
        <dbReference type="Proteomes" id="UP000035016"/>
    </source>
</evidence>
<dbReference type="Proteomes" id="UP000035016">
    <property type="component" value="Chromosome Chromosome"/>
</dbReference>
<dbReference type="Gene3D" id="3.80.30.20">
    <property type="entry name" value="tm_1862 like domain"/>
    <property type="match status" value="1"/>
</dbReference>
<proteinExistence type="predicted"/>
<evidence type="ECO:0000259" key="8">
    <source>
        <dbReference type="PROSITE" id="PS51332"/>
    </source>
</evidence>
<evidence type="ECO:0000256" key="6">
    <source>
        <dbReference type="ARBA" id="ARBA00023004"/>
    </source>
</evidence>
<dbReference type="EMBL" id="LN831790">
    <property type="protein sequence ID" value="CQR61788.1"/>
    <property type="molecule type" value="Genomic_DNA"/>
</dbReference>
<evidence type="ECO:0000313" key="10">
    <source>
        <dbReference type="EMBL" id="CQR61788.1"/>
    </source>
</evidence>
<dbReference type="Gene3D" id="3.40.50.280">
    <property type="entry name" value="Cobalamin-binding domain"/>
    <property type="match status" value="1"/>
</dbReference>
<dbReference type="PANTHER" id="PTHR43409:SF7">
    <property type="entry name" value="BLL1977 PROTEIN"/>
    <property type="match status" value="1"/>
</dbReference>
<dbReference type="InterPro" id="IPR023404">
    <property type="entry name" value="rSAM_horseshoe"/>
</dbReference>
<protein>
    <submittedName>
        <fullName evidence="10">Uncharacterized methyltransferase PH0819</fullName>
    </submittedName>
</protein>
<sequence>MRQLTLISGTDDVHALDALFINAPLRDYGLRPRINDYTLPVLGMAYIATYAQQAGFNVGVLDAEAHGLGVQETAKIVNAARPRWAGMNLLAPTYEMSARIAEQLAPDIALMVGGHHAKAMPDRVLADPRMRNLRALVLGEGEVRVAALLEDESRRRELPNVLWRDPLTGSRAGGIASSRTRAAMLAPDINALPYVNRAFLPQDPYQPAPTATDRRLAASGRTAWLQNAAHGKIGYIEANIVGSRGCPYDCGFCGAAWSANPDIKIRVRRPENIIGELDQLHEKYGVTAFRFVDDLFLGVRDVIKEHMKVFADHRIGERYVWDATGRINILDRLTDHDLDVLVGNGLREVALGIESGSHRMLKAMDKRITTEMTERVIRRLVAHGIGVKGYFILGYPGETREDLQATVRHIHRLWDIADHHPGEIRVSVFEFRPYPGTPVWKSLTDAGYRPEQLLAYSDVDLSHNGADESMRQRDEFNFSVGIQFGEVPLEDIRATLATLTRQQHERNHAEPGAAA</sequence>
<dbReference type="PROSITE" id="PS51918">
    <property type="entry name" value="RADICAL_SAM"/>
    <property type="match status" value="1"/>
</dbReference>
<evidence type="ECO:0000256" key="1">
    <source>
        <dbReference type="ARBA" id="ARBA00001966"/>
    </source>
</evidence>
<dbReference type="Pfam" id="PF02310">
    <property type="entry name" value="B12-binding"/>
    <property type="match status" value="1"/>
</dbReference>
<organism evidence="10 11">
    <name type="scientific">Streptomyces leeuwenhoekii</name>
    <dbReference type="NCBI Taxonomy" id="1437453"/>
    <lineage>
        <taxon>Bacteria</taxon>
        <taxon>Bacillati</taxon>
        <taxon>Actinomycetota</taxon>
        <taxon>Actinomycetes</taxon>
        <taxon>Kitasatosporales</taxon>
        <taxon>Streptomycetaceae</taxon>
        <taxon>Streptomyces</taxon>
    </lineage>
</organism>
<dbReference type="GO" id="GO:0032259">
    <property type="term" value="P:methylation"/>
    <property type="evidence" value="ECO:0007669"/>
    <property type="project" value="UniProtKB-KW"/>
</dbReference>
<dbReference type="InterPro" id="IPR006158">
    <property type="entry name" value="Cobalamin-bd"/>
</dbReference>
<keyword evidence="4" id="KW-0949">S-adenosyl-L-methionine</keyword>
<reference evidence="10 11" key="1">
    <citation type="submission" date="2015-02" db="EMBL/GenBank/DDBJ databases">
        <authorList>
            <person name="Gomez-Escribano P.J."/>
        </authorList>
    </citation>
    <scope>NUCLEOTIDE SEQUENCE [LARGE SCALE GENOMIC DNA]</scope>
    <source>
        <strain evidence="11">C34 (DSM 42122 / NRRL B-24963)</strain>
    </source>
</reference>
<name>A0A0F7VT92_STRLW</name>
<dbReference type="InterPro" id="IPR007197">
    <property type="entry name" value="rSAM"/>
</dbReference>
<dbReference type="CDD" id="cd01335">
    <property type="entry name" value="Radical_SAM"/>
    <property type="match status" value="1"/>
</dbReference>
<dbReference type="SMART" id="SM00729">
    <property type="entry name" value="Elp3"/>
    <property type="match status" value="1"/>
</dbReference>
<evidence type="ECO:0000256" key="2">
    <source>
        <dbReference type="ARBA" id="ARBA00022603"/>
    </source>
</evidence>
<evidence type="ECO:0000256" key="7">
    <source>
        <dbReference type="ARBA" id="ARBA00023014"/>
    </source>
</evidence>
<dbReference type="InterPro" id="IPR058240">
    <property type="entry name" value="rSAM_sf"/>
</dbReference>
<dbReference type="SUPFAM" id="SSF102114">
    <property type="entry name" value="Radical SAM enzymes"/>
    <property type="match status" value="1"/>
</dbReference>